<comment type="caution">
    <text evidence="2">The sequence shown here is derived from an EMBL/GenBank/DDBJ whole genome shotgun (WGS) entry which is preliminary data.</text>
</comment>
<keyword evidence="1" id="KW-0472">Membrane</keyword>
<name>A0A737H081_SALER</name>
<keyword evidence="1" id="KW-0812">Transmembrane</keyword>
<dbReference type="EMBL" id="DAATEH010000095">
    <property type="protein sequence ID" value="HAE8211139.1"/>
    <property type="molecule type" value="Genomic_DNA"/>
</dbReference>
<reference evidence="2" key="2">
    <citation type="submission" date="2018-07" db="EMBL/GenBank/DDBJ databases">
        <authorList>
            <consortium name="NCBI Pathogen Detection Project"/>
        </authorList>
    </citation>
    <scope>NUCLEOTIDE SEQUENCE</scope>
    <source>
        <strain evidence="2">3472-64</strain>
    </source>
</reference>
<evidence type="ECO:0000313" key="2">
    <source>
        <dbReference type="EMBL" id="HAE8211139.1"/>
    </source>
</evidence>
<dbReference type="AlphaFoldDB" id="A0A737H081"/>
<sequence length="49" mass="5713">MPEIHYQLTIAIPYKNIIMIFMYKGIALQIIMLFNLVGQLYSAGHEKSR</sequence>
<organism evidence="2">
    <name type="scientific">Salmonella enterica subsp. salamae serovar 42:f,g,t:--</name>
    <dbReference type="NCBI Taxonomy" id="41518"/>
    <lineage>
        <taxon>Bacteria</taxon>
        <taxon>Pseudomonadati</taxon>
        <taxon>Pseudomonadota</taxon>
        <taxon>Gammaproteobacteria</taxon>
        <taxon>Enterobacterales</taxon>
        <taxon>Enterobacteriaceae</taxon>
        <taxon>Salmonella</taxon>
    </lineage>
</organism>
<proteinExistence type="predicted"/>
<evidence type="ECO:0000256" key="1">
    <source>
        <dbReference type="SAM" id="Phobius"/>
    </source>
</evidence>
<feature type="transmembrane region" description="Helical" evidence="1">
    <location>
        <begin position="21"/>
        <end position="41"/>
    </location>
</feature>
<reference evidence="2" key="1">
    <citation type="journal article" date="2018" name="Genome Biol.">
        <title>SKESA: strategic k-mer extension for scrupulous assemblies.</title>
        <authorList>
            <person name="Souvorov A."/>
            <person name="Agarwala R."/>
            <person name="Lipman D.J."/>
        </authorList>
    </citation>
    <scope>NUCLEOTIDE SEQUENCE</scope>
    <source>
        <strain evidence="2">3472-64</strain>
    </source>
</reference>
<protein>
    <submittedName>
        <fullName evidence="2">Uncharacterized protein</fullName>
    </submittedName>
</protein>
<gene>
    <name evidence="2" type="ORF">GND11_004593</name>
</gene>
<keyword evidence="1" id="KW-1133">Transmembrane helix</keyword>
<accession>A0A737H081</accession>